<evidence type="ECO:0000256" key="1">
    <source>
        <dbReference type="ARBA" id="ARBA00022729"/>
    </source>
</evidence>
<proteinExistence type="predicted"/>
<dbReference type="KEGG" id="sus:Acid_3049"/>
<accession>Q022S2</accession>
<keyword evidence="1" id="KW-0732">Signal</keyword>
<dbReference type="Pfam" id="PF01551">
    <property type="entry name" value="Peptidase_M23"/>
    <property type="match status" value="1"/>
</dbReference>
<gene>
    <name evidence="3" type="ordered locus">Acid_3049</name>
</gene>
<dbReference type="InterPro" id="IPR016047">
    <property type="entry name" value="M23ase_b-sheet_dom"/>
</dbReference>
<protein>
    <submittedName>
        <fullName evidence="3">Peptidase M23B</fullName>
    </submittedName>
</protein>
<evidence type="ECO:0000259" key="2">
    <source>
        <dbReference type="Pfam" id="PF01551"/>
    </source>
</evidence>
<dbReference type="SUPFAM" id="SSF51261">
    <property type="entry name" value="Duplicated hybrid motif"/>
    <property type="match status" value="1"/>
</dbReference>
<name>Q022S2_SOLUE</name>
<dbReference type="HOGENOM" id="CLU_029425_5_1_0"/>
<dbReference type="Gene3D" id="2.70.70.10">
    <property type="entry name" value="Glucose Permease (Domain IIA)"/>
    <property type="match status" value="1"/>
</dbReference>
<feature type="domain" description="M23ase beta-sheet core" evidence="2">
    <location>
        <begin position="162"/>
        <end position="256"/>
    </location>
</feature>
<reference evidence="3" key="1">
    <citation type="submission" date="2006-10" db="EMBL/GenBank/DDBJ databases">
        <title>Complete sequence of Solibacter usitatus Ellin6076.</title>
        <authorList>
            <consortium name="US DOE Joint Genome Institute"/>
            <person name="Copeland A."/>
            <person name="Lucas S."/>
            <person name="Lapidus A."/>
            <person name="Barry K."/>
            <person name="Detter J.C."/>
            <person name="Glavina del Rio T."/>
            <person name="Hammon N."/>
            <person name="Israni S."/>
            <person name="Dalin E."/>
            <person name="Tice H."/>
            <person name="Pitluck S."/>
            <person name="Thompson L.S."/>
            <person name="Brettin T."/>
            <person name="Bruce D."/>
            <person name="Han C."/>
            <person name="Tapia R."/>
            <person name="Gilna P."/>
            <person name="Schmutz J."/>
            <person name="Larimer F."/>
            <person name="Land M."/>
            <person name="Hauser L."/>
            <person name="Kyrpides N."/>
            <person name="Mikhailova N."/>
            <person name="Janssen P.H."/>
            <person name="Kuske C.R."/>
            <person name="Richardson P."/>
        </authorList>
    </citation>
    <scope>NUCLEOTIDE SEQUENCE</scope>
    <source>
        <strain evidence="3">Ellin6076</strain>
    </source>
</reference>
<dbReference type="GO" id="GO:0004222">
    <property type="term" value="F:metalloendopeptidase activity"/>
    <property type="evidence" value="ECO:0007669"/>
    <property type="project" value="TreeGrafter"/>
</dbReference>
<evidence type="ECO:0000313" key="3">
    <source>
        <dbReference type="EMBL" id="ABJ84028.1"/>
    </source>
</evidence>
<dbReference type="PANTHER" id="PTHR21666">
    <property type="entry name" value="PEPTIDASE-RELATED"/>
    <property type="match status" value="1"/>
</dbReference>
<organism evidence="3">
    <name type="scientific">Solibacter usitatus (strain Ellin6076)</name>
    <dbReference type="NCBI Taxonomy" id="234267"/>
    <lineage>
        <taxon>Bacteria</taxon>
        <taxon>Pseudomonadati</taxon>
        <taxon>Acidobacteriota</taxon>
        <taxon>Terriglobia</taxon>
        <taxon>Bryobacterales</taxon>
        <taxon>Solibacteraceae</taxon>
        <taxon>Candidatus Solibacter</taxon>
    </lineage>
</organism>
<dbReference type="STRING" id="234267.Acid_3049"/>
<dbReference type="CDD" id="cd12797">
    <property type="entry name" value="M23_peptidase"/>
    <property type="match status" value="1"/>
</dbReference>
<dbReference type="InterPro" id="IPR050570">
    <property type="entry name" value="Cell_wall_metabolism_enzyme"/>
</dbReference>
<sequence length="276" mass="29706">MRWTFMMFVCAAWAQKADVPRTIQQGNTLRIRAAGNAVSARMNDRTVRLFPGDGGAVGLMPIAVEQKPGEYKIELLDKDGKSVGSLPVRVLDAHFPRQNVVIGQSLAELKPSPGETETTNAFRNNVSETRYWAEPLELPVRGCMTSPFGVQRYMNGKPTGNFHGGLDQRSPAGAPVHAVAGGIVKVVAEWNLHGRTVGIDHGQGLESMYLHMSKLAVAEGATVKKGDVVGYVGSTGRSTAPHLHWSLYANGVPVNPRDWVQVTSCAAAKKAPAKGR</sequence>
<dbReference type="AlphaFoldDB" id="Q022S2"/>
<dbReference type="EMBL" id="CP000473">
    <property type="protein sequence ID" value="ABJ84028.1"/>
    <property type="molecule type" value="Genomic_DNA"/>
</dbReference>
<dbReference type="InterPro" id="IPR011055">
    <property type="entry name" value="Dup_hybrid_motif"/>
</dbReference>
<dbReference type="eggNOG" id="COG0739">
    <property type="taxonomic scope" value="Bacteria"/>
</dbReference>
<dbReference type="InParanoid" id="Q022S2"/>
<dbReference type="PANTHER" id="PTHR21666:SF289">
    <property type="entry name" value="L-ALA--D-GLU ENDOPEPTIDASE"/>
    <property type="match status" value="1"/>
</dbReference>